<protein>
    <submittedName>
        <fullName evidence="1">Putative baseplate assembly protein</fullName>
    </submittedName>
</protein>
<keyword evidence="2" id="KW-1185">Reference proteome</keyword>
<dbReference type="InterPro" id="IPR011749">
    <property type="entry name" value="CHP02243"/>
</dbReference>
<organism evidence="1 2">
    <name type="scientific">Paenibacillus agaridevorans</name>
    <dbReference type="NCBI Taxonomy" id="171404"/>
    <lineage>
        <taxon>Bacteria</taxon>
        <taxon>Bacillati</taxon>
        <taxon>Bacillota</taxon>
        <taxon>Bacilli</taxon>
        <taxon>Bacillales</taxon>
        <taxon>Paenibacillaceae</taxon>
        <taxon>Paenibacillus</taxon>
    </lineage>
</organism>
<evidence type="ECO:0000313" key="2">
    <source>
        <dbReference type="Proteomes" id="UP000245202"/>
    </source>
</evidence>
<gene>
    <name evidence="1" type="ORF">PAT3040_01392</name>
</gene>
<dbReference type="EMBL" id="BDQX01000054">
    <property type="protein sequence ID" value="GBG06851.1"/>
    <property type="molecule type" value="Genomic_DNA"/>
</dbReference>
<evidence type="ECO:0000313" key="1">
    <source>
        <dbReference type="EMBL" id="GBG06851.1"/>
    </source>
</evidence>
<reference evidence="1 2" key="1">
    <citation type="submission" date="2017-08" db="EMBL/GenBank/DDBJ databases">
        <title>Substantial Increase in Enzyme Production by Combined Drug-Resistance Mutations in Paenibacillus agaridevorans.</title>
        <authorList>
            <person name="Tanaka Y."/>
            <person name="Funane K."/>
            <person name="Hosaka T."/>
            <person name="Shiwa Y."/>
            <person name="Fujita N."/>
            <person name="Miyazaki T."/>
            <person name="Yoshikawa H."/>
            <person name="Murakami K."/>
            <person name="Kasahara K."/>
            <person name="Inaoka T."/>
            <person name="Hiraga Y."/>
            <person name="Ochi K."/>
        </authorList>
    </citation>
    <scope>NUCLEOTIDE SEQUENCE [LARGE SCALE GENOMIC DNA]</scope>
    <source>
        <strain evidence="1 2">T-3040</strain>
    </source>
</reference>
<name>A0A2R5ETX3_9BACL</name>
<dbReference type="NCBIfam" id="TIGR02243">
    <property type="entry name" value="putative baseplate assembly protein"/>
    <property type="match status" value="1"/>
</dbReference>
<dbReference type="Proteomes" id="UP000245202">
    <property type="component" value="Unassembled WGS sequence"/>
</dbReference>
<dbReference type="AlphaFoldDB" id="A0A2R5ETX3"/>
<comment type="caution">
    <text evidence="1">The sequence shown here is derived from an EMBL/GenBank/DDBJ whole genome shotgun (WGS) entry which is preliminary data.</text>
</comment>
<sequence length="743" mass="82503">MLPRLPLDDLSYAEIVQQSRKLIPKRLPEWTDENAHDPGITMMELFAWLTEMQRYYIGRVPDRNRRKFLDLLGAEARDTLSAEALVAFSDVREPVLLPAGTKLLAEDQVFETVSETELRPLKLERILCRTEKESSDVTASNDHHHVSFYPFGIDARAGAKLYVSFDRELHPGVPVSLTFKMLKSDAALRDIYDSASEEELAMLIPSARLSWKAYGWDEAVGKASWLPLTVIADETGHLTVSGTITVTPASPMRAVTVHPAGDRPRYWFCCTIEEDGYEMPPRIGSILLHTAHAAQRDTLSEYVELEASGEENESFSMHTYLAAYGDVRLQLEAAPGGGWMELSAESYKVERHAGGATVALIRKDSVNQGGMLHKGRRVRIIASTLDFYRYRMVGRSNGLPNQRFEVYELPCRKRGAIGLQAGRWNVASGAMIWEDWSVVDSFDRSGPEDRHYVYLPEERIIAFGNGERGAIPDASSDGNISLISCELGGGERGNVKPGLIREWAHEEQRRLGIEVSNPFYASGGGEAETLHDALARAASELKRAFRAVTDEDYEDIARSTPGVEVARAKAIPLYKPGLPDYPREKAHGQLSLVVVPQGLSATPMPSPGFLQTVSRYLDSRRLITTELHVIPPVYVQVTVHAVIVVEAPFADERERYADLLKGLLRPLDGNQGERGWTFGRTVYKGDIYGSLTKGSGVVFVQDLWLDADGPHVTKTAGGDIVLPPHGLIYSGEHEIELISRTRL</sequence>
<proteinExistence type="predicted"/>
<accession>A0A2R5ETX3</accession>